<sequence length="145" mass="17183">MIYTCNDKLPVKENNYQYYFLAGSIDYQSKTPWRKTIIEKSSKRIHFFDPTNKNHYNLSDTEMKNQIEWELNTLELSDKIILNFLGNSKSPISLVEMGLYAQSGKLIIICPPEFYQSRYIYTLASKYNIPLFKNLCEFLDSFQLY</sequence>
<proteinExistence type="predicted"/>
<dbReference type="RefSeq" id="WP_348740395.1">
    <property type="nucleotide sequence ID" value="NZ_CAXJRC010000046.1"/>
</dbReference>
<organism evidence="1 2">
    <name type="scientific">Tenacibaculum vairaonense</name>
    <dbReference type="NCBI Taxonomy" id="3137860"/>
    <lineage>
        <taxon>Bacteria</taxon>
        <taxon>Pseudomonadati</taxon>
        <taxon>Bacteroidota</taxon>
        <taxon>Flavobacteriia</taxon>
        <taxon>Flavobacteriales</taxon>
        <taxon>Flavobacteriaceae</taxon>
        <taxon>Tenacibaculum</taxon>
    </lineage>
</organism>
<accession>A0ABM9PSL1</accession>
<name>A0ABM9PSL1_9FLAO</name>
<dbReference type="Proteomes" id="UP001497602">
    <property type="component" value="Unassembled WGS sequence"/>
</dbReference>
<evidence type="ECO:0000313" key="2">
    <source>
        <dbReference type="Proteomes" id="UP001497602"/>
    </source>
</evidence>
<dbReference type="InterPro" id="IPR039470">
    <property type="entry name" value="Nuc_deoxyri_tr2"/>
</dbReference>
<dbReference type="Gene3D" id="3.40.50.450">
    <property type="match status" value="1"/>
</dbReference>
<keyword evidence="2" id="KW-1185">Reference proteome</keyword>
<evidence type="ECO:0000313" key="1">
    <source>
        <dbReference type="EMBL" id="CAL2108798.1"/>
    </source>
</evidence>
<protein>
    <submittedName>
        <fullName evidence="1">Nucleoside 2-deoxyribosyltransferase like</fullName>
    </submittedName>
</protein>
<dbReference type="Pfam" id="PF15891">
    <property type="entry name" value="Nuc_deoxyri_tr2"/>
    <property type="match status" value="1"/>
</dbReference>
<reference evidence="1 2" key="1">
    <citation type="submission" date="2024-05" db="EMBL/GenBank/DDBJ databases">
        <authorList>
            <person name="Duchaud E."/>
        </authorList>
    </citation>
    <scope>NUCLEOTIDE SEQUENCE [LARGE SCALE GENOMIC DNA]</scope>
    <source>
        <strain evidence="1">Ena-SAMPLE-TAB-13-05-2024-13:56:06:370-140305</strain>
    </source>
</reference>
<comment type="caution">
    <text evidence="1">The sequence shown here is derived from an EMBL/GenBank/DDBJ whole genome shotgun (WGS) entry which is preliminary data.</text>
</comment>
<dbReference type="EMBL" id="CAXJRC010000046">
    <property type="protein sequence ID" value="CAL2108798.1"/>
    <property type="molecule type" value="Genomic_DNA"/>
</dbReference>
<gene>
    <name evidence="1" type="ORF">T190115A13A_90144</name>
</gene>